<feature type="domain" description="PTS EIIA type-2" evidence="6">
    <location>
        <begin position="2"/>
        <end position="145"/>
    </location>
</feature>
<reference evidence="7 8" key="1">
    <citation type="submission" date="2008-09" db="EMBL/GenBank/DDBJ databases">
        <authorList>
            <person name="Fulton L."/>
            <person name="Clifton S."/>
            <person name="Fulton B."/>
            <person name="Xu J."/>
            <person name="Minx P."/>
            <person name="Pepin K.H."/>
            <person name="Johnson M."/>
            <person name="Thiruvilangam P."/>
            <person name="Bhonagiri V."/>
            <person name="Nash W.E."/>
            <person name="Mardis E.R."/>
            <person name="Wilson R.K."/>
        </authorList>
    </citation>
    <scope>NUCLEOTIDE SEQUENCE [LARGE SCALE GENOMIC DNA]</scope>
    <source>
        <strain evidence="7 8">DSM 13275</strain>
    </source>
</reference>
<proteinExistence type="predicted"/>
<dbReference type="Proteomes" id="UP000003178">
    <property type="component" value="Unassembled WGS sequence"/>
</dbReference>
<keyword evidence="5" id="KW-0598">Phosphotransferase system</keyword>
<evidence type="ECO:0000256" key="3">
    <source>
        <dbReference type="ARBA" id="ARBA00022597"/>
    </source>
</evidence>
<dbReference type="EMBL" id="ABWP01000066">
    <property type="protein sequence ID" value="EEA84681.1"/>
    <property type="molecule type" value="Genomic_DNA"/>
</dbReference>
<dbReference type="AlphaFoldDB" id="B6G0I5"/>
<dbReference type="RefSeq" id="WP_006441146.1">
    <property type="nucleotide sequence ID" value="NZ_DS995685.1"/>
</dbReference>
<dbReference type="Gene3D" id="3.40.930.10">
    <property type="entry name" value="Mannitol-specific EII, Chain A"/>
    <property type="match status" value="1"/>
</dbReference>
<keyword evidence="8" id="KW-1185">Reference proteome</keyword>
<comment type="caution">
    <text evidence="7">The sequence shown here is derived from an EMBL/GenBank/DDBJ whole genome shotgun (WGS) entry which is preliminary data.</text>
</comment>
<keyword evidence="1" id="KW-0813">Transport</keyword>
<dbReference type="CDD" id="cd00211">
    <property type="entry name" value="PTS_IIA_fru"/>
    <property type="match status" value="1"/>
</dbReference>
<dbReference type="InterPro" id="IPR016152">
    <property type="entry name" value="PTrfase/Anion_transptr"/>
</dbReference>
<keyword evidence="4 7" id="KW-0808">Transferase</keyword>
<dbReference type="HOGENOM" id="CLU_072531_5_1_9"/>
<name>B6G0I5_PEPHT</name>
<evidence type="ECO:0000256" key="5">
    <source>
        <dbReference type="ARBA" id="ARBA00022683"/>
    </source>
</evidence>
<dbReference type="eggNOG" id="COG1762">
    <property type="taxonomic scope" value="Bacteria"/>
</dbReference>
<dbReference type="InterPro" id="IPR002178">
    <property type="entry name" value="PTS_EIIA_type-2_dom"/>
</dbReference>
<dbReference type="InterPro" id="IPR051541">
    <property type="entry name" value="PTS_SugarTrans_NitroReg"/>
</dbReference>
<sequence length="148" mass="17292">MAEKIDFLILSDLEVESKEKAIECIIEKLEQENYLNDKEKFFEDVVERESKYPTYIGYGIGLPHSQSIEVNRPCVAISRLKNSIDWTAEKEKVDTIFLIAVPKESKDNLHLKILAKLSRLLMHEDFREGVKNLKEKELLELLNKKIEE</sequence>
<dbReference type="NCBIfam" id="TIGR00848">
    <property type="entry name" value="fruA"/>
    <property type="match status" value="1"/>
</dbReference>
<keyword evidence="2" id="KW-0597">Phosphoprotein</keyword>
<dbReference type="PANTHER" id="PTHR47738:SF2">
    <property type="entry name" value="PTS SYSTEM FRUCTOSE-LIKE EIIA COMPONENT"/>
    <property type="match status" value="1"/>
</dbReference>
<dbReference type="Pfam" id="PF00359">
    <property type="entry name" value="PTS_EIIA_2"/>
    <property type="match status" value="1"/>
</dbReference>
<evidence type="ECO:0000259" key="6">
    <source>
        <dbReference type="PROSITE" id="PS51094"/>
    </source>
</evidence>
<keyword evidence="7" id="KW-0670">Pyruvate</keyword>
<evidence type="ECO:0000313" key="8">
    <source>
        <dbReference type="Proteomes" id="UP000003178"/>
    </source>
</evidence>
<dbReference type="GO" id="GO:0016020">
    <property type="term" value="C:membrane"/>
    <property type="evidence" value="ECO:0007669"/>
    <property type="project" value="InterPro"/>
</dbReference>
<dbReference type="InterPro" id="IPR004715">
    <property type="entry name" value="PTS_IIA_fruc"/>
</dbReference>
<dbReference type="SUPFAM" id="SSF55804">
    <property type="entry name" value="Phoshotransferase/anion transport protein"/>
    <property type="match status" value="1"/>
</dbReference>
<organism evidence="7 8">
    <name type="scientific">Peptacetobacter hiranonis (strain DSM 13275 / JCM 10541 / KCTC 15199 / TO-931)</name>
    <name type="common">Clostridium hiranonis</name>
    <dbReference type="NCBI Taxonomy" id="500633"/>
    <lineage>
        <taxon>Bacteria</taxon>
        <taxon>Bacillati</taxon>
        <taxon>Bacillota</taxon>
        <taxon>Clostridia</taxon>
        <taxon>Peptostreptococcales</taxon>
        <taxon>Peptostreptococcaceae</taxon>
        <taxon>Peptacetobacter</taxon>
    </lineage>
</organism>
<dbReference type="PROSITE" id="PS51094">
    <property type="entry name" value="PTS_EIIA_TYPE_2"/>
    <property type="match status" value="1"/>
</dbReference>
<dbReference type="STRING" id="500633.CLOHIR_01641"/>
<keyword evidence="3" id="KW-0762">Sugar transport</keyword>
<evidence type="ECO:0000256" key="1">
    <source>
        <dbReference type="ARBA" id="ARBA00022448"/>
    </source>
</evidence>
<evidence type="ECO:0000256" key="4">
    <source>
        <dbReference type="ARBA" id="ARBA00022679"/>
    </source>
</evidence>
<accession>B6G0I5</accession>
<reference evidence="7 8" key="2">
    <citation type="submission" date="2008-10" db="EMBL/GenBank/DDBJ databases">
        <title>Draft genome sequence of Clostridium hiranonis (DSM 13275).</title>
        <authorList>
            <person name="Sudarsanam P."/>
            <person name="Ley R."/>
            <person name="Guruge J."/>
            <person name="Turnbaugh P.J."/>
            <person name="Mahowald M."/>
            <person name="Liep D."/>
            <person name="Gordon J."/>
        </authorList>
    </citation>
    <scope>NUCLEOTIDE SEQUENCE [LARGE SCALE GENOMIC DNA]</scope>
    <source>
        <strain evidence="7 8">DSM 13275</strain>
    </source>
</reference>
<dbReference type="GO" id="GO:0009401">
    <property type="term" value="P:phosphoenolpyruvate-dependent sugar phosphotransferase system"/>
    <property type="evidence" value="ECO:0007669"/>
    <property type="project" value="UniProtKB-KW"/>
</dbReference>
<gene>
    <name evidence="7" type="ORF">CLOHIR_01641</name>
</gene>
<dbReference type="OrthoDB" id="95460at2"/>
<dbReference type="GO" id="GO:0008982">
    <property type="term" value="F:protein-N(PI)-phosphohistidine-sugar phosphotransferase activity"/>
    <property type="evidence" value="ECO:0007669"/>
    <property type="project" value="InterPro"/>
</dbReference>
<evidence type="ECO:0000256" key="2">
    <source>
        <dbReference type="ARBA" id="ARBA00022553"/>
    </source>
</evidence>
<dbReference type="PANTHER" id="PTHR47738">
    <property type="entry name" value="PTS SYSTEM FRUCTOSE-LIKE EIIA COMPONENT-RELATED"/>
    <property type="match status" value="1"/>
</dbReference>
<evidence type="ECO:0000313" key="7">
    <source>
        <dbReference type="EMBL" id="EEA84681.1"/>
    </source>
</evidence>
<protein>
    <submittedName>
        <fullName evidence="7">Phosphoenolpyruvate-dependent sugar phosphotransferase system, EIIA 2</fullName>
    </submittedName>
</protein>